<accession>A0A478ED83</accession>
<organism evidence="3 4">
    <name type="scientific">Talaromyces pinophilus</name>
    <name type="common">Penicillium pinophilum</name>
    <dbReference type="NCBI Taxonomy" id="128442"/>
    <lineage>
        <taxon>Eukaryota</taxon>
        <taxon>Fungi</taxon>
        <taxon>Dikarya</taxon>
        <taxon>Ascomycota</taxon>
        <taxon>Pezizomycotina</taxon>
        <taxon>Eurotiomycetes</taxon>
        <taxon>Eurotiomycetidae</taxon>
        <taxon>Eurotiales</taxon>
        <taxon>Trichocomaceae</taxon>
        <taxon>Talaromyces</taxon>
        <taxon>Talaromyces sect. Talaromyces</taxon>
    </lineage>
</organism>
<keyword evidence="4" id="KW-1185">Reference proteome</keyword>
<dbReference type="InterPro" id="IPR025337">
    <property type="entry name" value="Questin_oxidase-like"/>
</dbReference>
<dbReference type="Proteomes" id="UP000053095">
    <property type="component" value="Unassembled WGS sequence"/>
</dbReference>
<keyword evidence="1" id="KW-0560">Oxidoreductase</keyword>
<reference evidence="4" key="1">
    <citation type="journal article" date="2015" name="Genome Announc.">
        <title>Draft genome sequence of Talaromyces cellulolyticus strain Y-94, a source of lignocellulosic biomass-degrading enzymes.</title>
        <authorList>
            <person name="Fujii T."/>
            <person name="Koike H."/>
            <person name="Sawayama S."/>
            <person name="Yano S."/>
            <person name="Inoue H."/>
        </authorList>
    </citation>
    <scope>NUCLEOTIDE SEQUENCE [LARGE SCALE GENOMIC DNA]</scope>
    <source>
        <strain evidence="4">Y-94</strain>
    </source>
</reference>
<evidence type="ECO:0000256" key="2">
    <source>
        <dbReference type="SAM" id="MobiDB-lite"/>
    </source>
</evidence>
<dbReference type="PANTHER" id="PTHR35870">
    <property type="entry name" value="PROTEIN, PUTATIVE (AFU_ORTHOLOGUE AFUA_5G03330)-RELATED"/>
    <property type="match status" value="1"/>
</dbReference>
<evidence type="ECO:0000313" key="4">
    <source>
        <dbReference type="Proteomes" id="UP000053095"/>
    </source>
</evidence>
<sequence>MIKMAEELDKHSSQLVRLPSPTSLHHLPPVHTVNLQDERAKALRCLLEKGHTTVAPLREPKLILHSHLPHLLGSAYLLGSSEEQLEELYAHEIMTLRKIDDTFITRDAIRQDNWRNFLTEKPYTVAYAQYFDDEIKRNNGDWKKVLKEYLFPGPEPLINGCSGGLGHPFIHLAYAWELQSPTVAAEALSLACTEYIEVHSLLDNYPSDNSTYKTSSLAEVIKSIHDDKRLDGLFEHQGITNIGSLMQQRFEIVVEHWNAWEVTDPLEQLENCCDVSVLLAIATGDRGRKFDFYLIHTMTVAHALRVLWDLFPEDQRACILRQYALFVIMVYICQLKPKFEFSLIETIESVKLRDADTWDSLATKALQHKWSKDSHFFKVIRAPKVFEETYGAKSGFYLKASLKFLSEFDGWEGFGLGVEGFLPNRDGYVPE</sequence>
<name>A0A478ED83_TALPI</name>
<evidence type="ECO:0000256" key="1">
    <source>
        <dbReference type="ARBA" id="ARBA00023002"/>
    </source>
</evidence>
<dbReference type="EMBL" id="DF933840">
    <property type="protein sequence ID" value="GAM42984.1"/>
    <property type="molecule type" value="Genomic_DNA"/>
</dbReference>
<evidence type="ECO:0000313" key="3">
    <source>
        <dbReference type="EMBL" id="GAM42984.1"/>
    </source>
</evidence>
<dbReference type="PANTHER" id="PTHR35870:SF6">
    <property type="entry name" value="MGS207 PROTEIN"/>
    <property type="match status" value="1"/>
</dbReference>
<proteinExistence type="predicted"/>
<feature type="compositionally biased region" description="Basic and acidic residues" evidence="2">
    <location>
        <begin position="1"/>
        <end position="12"/>
    </location>
</feature>
<dbReference type="GO" id="GO:0016491">
    <property type="term" value="F:oxidoreductase activity"/>
    <property type="evidence" value="ECO:0007669"/>
    <property type="project" value="UniProtKB-KW"/>
</dbReference>
<gene>
    <name evidence="3" type="ORF">TCE0_044r17433</name>
</gene>
<feature type="region of interest" description="Disordered" evidence="2">
    <location>
        <begin position="1"/>
        <end position="23"/>
    </location>
</feature>
<protein>
    <submittedName>
        <fullName evidence="3">Uncharacterized protein</fullName>
    </submittedName>
</protein>
<dbReference type="Pfam" id="PF14027">
    <property type="entry name" value="Questin_oxidase"/>
    <property type="match status" value="1"/>
</dbReference>
<dbReference type="AlphaFoldDB" id="A0A478ED83"/>